<evidence type="ECO:0000259" key="2">
    <source>
        <dbReference type="Pfam" id="PF01048"/>
    </source>
</evidence>
<dbReference type="InterPro" id="IPR035994">
    <property type="entry name" value="Nucleoside_phosphorylase_sf"/>
</dbReference>
<gene>
    <name evidence="3" type="ORF">AD954_11090</name>
</gene>
<dbReference type="Gene3D" id="3.40.50.1580">
    <property type="entry name" value="Nucleoside phosphorylase domain"/>
    <property type="match status" value="1"/>
</dbReference>
<dbReference type="Proteomes" id="UP000075462">
    <property type="component" value="Unassembled WGS sequence"/>
</dbReference>
<dbReference type="PANTHER" id="PTHR46832">
    <property type="entry name" value="5'-METHYLTHIOADENOSINE/S-ADENOSYLHOMOCYSTEINE NUCLEOSIDASE"/>
    <property type="match status" value="1"/>
</dbReference>
<name>A0A149V9H0_9PROT</name>
<evidence type="ECO:0000256" key="1">
    <source>
        <dbReference type="SAM" id="MobiDB-lite"/>
    </source>
</evidence>
<organism evidence="3 4">
    <name type="scientific">Acetobacter cerevisiae</name>
    <dbReference type="NCBI Taxonomy" id="178900"/>
    <lineage>
        <taxon>Bacteria</taxon>
        <taxon>Pseudomonadati</taxon>
        <taxon>Pseudomonadota</taxon>
        <taxon>Alphaproteobacteria</taxon>
        <taxon>Acetobacterales</taxon>
        <taxon>Acetobacteraceae</taxon>
        <taxon>Acetobacter</taxon>
    </lineage>
</organism>
<dbReference type="SUPFAM" id="SSF53167">
    <property type="entry name" value="Purine and uridine phosphorylases"/>
    <property type="match status" value="1"/>
</dbReference>
<feature type="compositionally biased region" description="Basic and acidic residues" evidence="1">
    <location>
        <begin position="779"/>
        <end position="793"/>
    </location>
</feature>
<dbReference type="EMBL" id="LIAA01000049">
    <property type="protein sequence ID" value="KXV76553.1"/>
    <property type="molecule type" value="Genomic_DNA"/>
</dbReference>
<evidence type="ECO:0000313" key="4">
    <source>
        <dbReference type="Proteomes" id="UP000075462"/>
    </source>
</evidence>
<dbReference type="AlphaFoldDB" id="A0A149V9H0"/>
<dbReference type="PATRIC" id="fig|178900.7.peg.2057"/>
<dbReference type="GO" id="GO:0005829">
    <property type="term" value="C:cytosol"/>
    <property type="evidence" value="ECO:0007669"/>
    <property type="project" value="TreeGrafter"/>
</dbReference>
<protein>
    <recommendedName>
        <fullName evidence="2">Nucleoside phosphorylase domain-containing protein</fullName>
    </recommendedName>
</protein>
<dbReference type="GO" id="GO:0008930">
    <property type="term" value="F:methylthioadenosine nucleosidase activity"/>
    <property type="evidence" value="ECO:0007669"/>
    <property type="project" value="TreeGrafter"/>
</dbReference>
<dbReference type="Pfam" id="PF01048">
    <property type="entry name" value="PNP_UDP_1"/>
    <property type="match status" value="1"/>
</dbReference>
<dbReference type="GO" id="GO:0009116">
    <property type="term" value="P:nucleoside metabolic process"/>
    <property type="evidence" value="ECO:0007669"/>
    <property type="project" value="InterPro"/>
</dbReference>
<feature type="domain" description="Nucleoside phosphorylase" evidence="2">
    <location>
        <begin position="49"/>
        <end position="264"/>
    </location>
</feature>
<accession>A0A149V9H0</accession>
<comment type="caution">
    <text evidence="3">The sequence shown here is derived from an EMBL/GenBank/DDBJ whole genome shotgun (WGS) entry which is preliminary data.</text>
</comment>
<feature type="region of interest" description="Disordered" evidence="1">
    <location>
        <begin position="779"/>
        <end position="798"/>
    </location>
</feature>
<dbReference type="InterPro" id="IPR000845">
    <property type="entry name" value="Nucleoside_phosphorylase_d"/>
</dbReference>
<dbReference type="PANTHER" id="PTHR46832:SF1">
    <property type="entry name" value="5'-METHYLTHIOADENOSINE_S-ADENOSYLHOMOCYSTEINE NUCLEOSIDASE"/>
    <property type="match status" value="1"/>
</dbReference>
<sequence>MSRQHFDIAVIIPLEDEIIPFFKIFPSIEDRSDDAFLHHVVDSGHPEVSVVVIQQQKMGRAAAEAATTEAIERYDISLIACVGIAGSLSGDMRLGDVCHSGDLFDVLDNAKFSDDEDENADIEFSPTHYETPTPILTRMNYIRTQPGLAATYLEWQEKRAAEAQEEVPEKVPSPNGSDFQLGAPRTKSGAIACGAVSKSKKYNTKLRAIDRAMLAIETESGGVFFRAKKANIPVVTIRGISDYADKDKKRLEEVSKGGVRHLAASNAVSFLRLQISSNDYFRKGLSDLNARKQTKEVLPAINPASDPVSLALDDLTIAIDENLRKLSPEYRLQKQGYRLPLPRVRPLDAVDGLDASETQAPFDLRSAVEMHDRIIVNLPRTYPDQSLAWVMADDLSRADLSSQQAVPFVVNGDAIRSKHTTLAQLCGPCLEMMVATPGVLPVIIIENIPFSSKHRRETLVEQVALYPEAKFIFLTRGDTDLIAETAFSSKTAAVLYETCAISFMEIAFFIQKNFEMNGNEAEVVALRLRDTFKRFDLDAHPTYFAGIPRETLAALLQANRRSELIQLAVDGFLTFVVAGDRDDVALSRTTRARFLRQLVVDMHVEKRTFDQSQLIQRVQEFAEKHDFAIDPLSFIQGFTSHGIMHFEGSVAKISLPFIEAYLLADELSRNAQQAEIYFDPSKNDFDLVTFDLYAEIGPSAKLVSIIVEALQKSIASVTLNDDKEHILLGDSISPPNIRRPERAAALRKRLVNAQSAVIEGAERALEKQKTLDLAERIKEATSKERRQQEKAEAKNTAATDQIPTENLIRHWVIATILLGSSAEHLDASTKRGLSRDLVIGASRLIDEWSRLQARINFAELRKELTKDEILADMPGPEDLIEKKRFVEALLDLLEYAALANPLRRVLGFLCEQARHRVLAPSIAAVKLNGPMERVIHGTWLTDVDARDGASPLREAIHKLPHAAFLRITLASHYLARVYWNHWSTNNRLILLEAADE</sequence>
<dbReference type="RefSeq" id="WP_062273669.1">
    <property type="nucleotide sequence ID" value="NZ_LIAA01000049.1"/>
</dbReference>
<dbReference type="OrthoDB" id="7375175at2"/>
<dbReference type="GO" id="GO:0008782">
    <property type="term" value="F:adenosylhomocysteine nucleosidase activity"/>
    <property type="evidence" value="ECO:0007669"/>
    <property type="project" value="TreeGrafter"/>
</dbReference>
<proteinExistence type="predicted"/>
<reference evidence="3 4" key="1">
    <citation type="submission" date="2015-06" db="EMBL/GenBank/DDBJ databases">
        <title>Improved classification and identification of acetic acid bacteria using matrix-assisted laser desorption/ionization time-of-flight mass spectrometry; Gluconobacter nephelii and Gluconobacter uchimurae are later heterotypic synonyms of Gluconobacter japonicus and Gluconobacter oxydans, respectively.</title>
        <authorList>
            <person name="Li L."/>
            <person name="Cleenwerck I."/>
            <person name="De Vuyst L."/>
            <person name="Vandamme P."/>
        </authorList>
    </citation>
    <scope>NUCLEOTIDE SEQUENCE [LARGE SCALE GENOMIC DNA]</scope>
    <source>
        <strain evidence="3 4">LMG 1545</strain>
    </source>
</reference>
<evidence type="ECO:0000313" key="3">
    <source>
        <dbReference type="EMBL" id="KXV76553.1"/>
    </source>
</evidence>
<dbReference type="GO" id="GO:0019284">
    <property type="term" value="P:L-methionine salvage from S-adenosylmethionine"/>
    <property type="evidence" value="ECO:0007669"/>
    <property type="project" value="TreeGrafter"/>
</dbReference>